<dbReference type="Proteomes" id="UP000315289">
    <property type="component" value="Unassembled WGS sequence"/>
</dbReference>
<comment type="caution">
    <text evidence="2">The sequence shown here is derived from an EMBL/GenBank/DDBJ whole genome shotgun (WGS) entry which is preliminary data.</text>
</comment>
<dbReference type="OrthoDB" id="12266at2157"/>
<feature type="transmembrane region" description="Helical" evidence="1">
    <location>
        <begin position="190"/>
        <end position="211"/>
    </location>
</feature>
<feature type="transmembrane region" description="Helical" evidence="1">
    <location>
        <begin position="62"/>
        <end position="80"/>
    </location>
</feature>
<feature type="transmembrane region" description="Helical" evidence="1">
    <location>
        <begin position="223"/>
        <end position="245"/>
    </location>
</feature>
<feature type="transmembrane region" description="Helical" evidence="1">
    <location>
        <begin position="156"/>
        <end position="178"/>
    </location>
</feature>
<keyword evidence="1" id="KW-0812">Transmembrane</keyword>
<dbReference type="AlphaFoldDB" id="A0A557STV8"/>
<evidence type="ECO:0000256" key="1">
    <source>
        <dbReference type="SAM" id="Phobius"/>
    </source>
</evidence>
<evidence type="ECO:0000313" key="3">
    <source>
        <dbReference type="Proteomes" id="UP000315289"/>
    </source>
</evidence>
<gene>
    <name evidence="2" type="ORF">NARC_100104</name>
</gene>
<feature type="transmembrane region" description="Helical" evidence="1">
    <location>
        <begin position="119"/>
        <end position="144"/>
    </location>
</feature>
<sequence length="252" mass="29019">MKFILALFVLAQIISFSFLLTGFFYEYNVSNTISAGIVAFLLFIFLLSTTVSSRIIYNSQTLLLMSLVSWCIAEAFYGYYEGILEIDPYPSVADFFYLAGSIFFLLFFILMNRSYKIELAFIASSIITFSLIVFYVIYIAVFIFDVYDYSGSIFDLVLLFAYPIIDVLIMIGAITYYFRGRSISLNKDYIHWIFVSLFAFFSLIADITFGYNNLVDDFSDEILSDLCFNIGYLLLGVAVLIRMYYLNAPKNY</sequence>
<reference evidence="2 3" key="1">
    <citation type="journal article" date="2019" name="Front. Microbiol.">
        <title>Ammonia Oxidation by the Arctic Terrestrial Thaumarchaeote Candidatus Nitrosocosmicus arcticus Is Stimulated by Increasing Temperatures.</title>
        <authorList>
            <person name="Alves R.J.E."/>
            <person name="Kerou M."/>
            <person name="Zappe A."/>
            <person name="Bittner R."/>
            <person name="Abby S.S."/>
            <person name="Schmidt H.A."/>
            <person name="Pfeifer K."/>
            <person name="Schleper C."/>
        </authorList>
    </citation>
    <scope>NUCLEOTIDE SEQUENCE [LARGE SCALE GENOMIC DNA]</scope>
    <source>
        <strain evidence="2 3">Kfb</strain>
    </source>
</reference>
<evidence type="ECO:0000313" key="2">
    <source>
        <dbReference type="EMBL" id="TVP40042.1"/>
    </source>
</evidence>
<feature type="transmembrane region" description="Helical" evidence="1">
    <location>
        <begin position="95"/>
        <end position="112"/>
    </location>
</feature>
<dbReference type="EMBL" id="VOAH01000010">
    <property type="protein sequence ID" value="TVP40042.1"/>
    <property type="molecule type" value="Genomic_DNA"/>
</dbReference>
<name>A0A557STV8_9ARCH</name>
<dbReference type="RefSeq" id="WP_144732425.1">
    <property type="nucleotide sequence ID" value="NZ_ML675586.1"/>
</dbReference>
<organism evidence="2 3">
    <name type="scientific">Candidatus Nitrosocosmicus arcticus</name>
    <dbReference type="NCBI Taxonomy" id="2035267"/>
    <lineage>
        <taxon>Archaea</taxon>
        <taxon>Nitrososphaerota</taxon>
        <taxon>Nitrososphaeria</taxon>
        <taxon>Nitrososphaerales</taxon>
        <taxon>Nitrososphaeraceae</taxon>
        <taxon>Candidatus Nitrosocosmicus</taxon>
    </lineage>
</organism>
<keyword evidence="1" id="KW-0472">Membrane</keyword>
<accession>A0A557STV8</accession>
<protein>
    <submittedName>
        <fullName evidence="2">Uncharacterized protein</fullName>
    </submittedName>
</protein>
<feature type="transmembrane region" description="Helical" evidence="1">
    <location>
        <begin position="32"/>
        <end position="50"/>
    </location>
</feature>
<keyword evidence="3" id="KW-1185">Reference proteome</keyword>
<keyword evidence="1" id="KW-1133">Transmembrane helix</keyword>
<proteinExistence type="predicted"/>